<evidence type="ECO:0000256" key="8">
    <source>
        <dbReference type="RuleBase" id="RU363041"/>
    </source>
</evidence>
<keyword evidence="3" id="KW-0813">Transport</keyword>
<evidence type="ECO:0000256" key="1">
    <source>
        <dbReference type="ARBA" id="ARBA00004651"/>
    </source>
</evidence>
<evidence type="ECO:0000256" key="2">
    <source>
        <dbReference type="ARBA" id="ARBA00009142"/>
    </source>
</evidence>
<sequence length="240" mass="24841">MTTWPVILGLGFTLLAGAFVQSSIGFGLAVVAAPFVVTFAPELMPGSLLVTSFSLPVLQLLHAEADIAWRSLTWSVAGRLLLTPLGVAAVALLSVRSISIGVAMLILVTVAASLTSWQVRNTPVTAVGAGGLAGISGTATSIGGPFLALVLQHERPERLRATLAAFFLLGAVISMVSLGLVGEFTRHQLLAGLTWVPFVLLGYAVAAPLRARLSHSHLRSAVLGFCALAGAGILIRALIF</sequence>
<feature type="transmembrane region" description="Helical" evidence="8">
    <location>
        <begin position="131"/>
        <end position="151"/>
    </location>
</feature>
<keyword evidence="7 8" id="KW-0472">Membrane</keyword>
<comment type="caution">
    <text evidence="9">The sequence shown here is derived from an EMBL/GenBank/DDBJ whole genome shotgun (WGS) entry which is preliminary data.</text>
</comment>
<evidence type="ECO:0000256" key="3">
    <source>
        <dbReference type="ARBA" id="ARBA00022448"/>
    </source>
</evidence>
<evidence type="ECO:0000256" key="5">
    <source>
        <dbReference type="ARBA" id="ARBA00022692"/>
    </source>
</evidence>
<dbReference type="STRING" id="1385521.N803_08300"/>
<evidence type="ECO:0000313" key="10">
    <source>
        <dbReference type="Proteomes" id="UP000030011"/>
    </source>
</evidence>
<dbReference type="EMBL" id="AVPK01000002">
    <property type="protein sequence ID" value="KGN38720.1"/>
    <property type="molecule type" value="Genomic_DNA"/>
</dbReference>
<feature type="transmembrane region" description="Helical" evidence="8">
    <location>
        <begin position="74"/>
        <end position="93"/>
    </location>
</feature>
<accession>A0A0A0JMQ5</accession>
<evidence type="ECO:0000256" key="7">
    <source>
        <dbReference type="ARBA" id="ARBA00023136"/>
    </source>
</evidence>
<reference evidence="9 10" key="1">
    <citation type="submission" date="2013-08" db="EMBL/GenBank/DDBJ databases">
        <title>The genome sequence of Knoellia subterranea.</title>
        <authorList>
            <person name="Zhu W."/>
            <person name="Wang G."/>
        </authorList>
    </citation>
    <scope>NUCLEOTIDE SEQUENCE [LARGE SCALE GENOMIC DNA]</scope>
    <source>
        <strain evidence="9 10">KCTC 19937</strain>
    </source>
</reference>
<feature type="transmembrane region" description="Helical" evidence="8">
    <location>
        <begin position="6"/>
        <end position="31"/>
    </location>
</feature>
<dbReference type="eggNOG" id="COG0730">
    <property type="taxonomic scope" value="Bacteria"/>
</dbReference>
<gene>
    <name evidence="9" type="ORF">N803_08300</name>
</gene>
<keyword evidence="6 8" id="KW-1133">Transmembrane helix</keyword>
<name>A0A0A0JMQ5_9MICO</name>
<feature type="transmembrane region" description="Helical" evidence="8">
    <location>
        <begin position="100"/>
        <end position="119"/>
    </location>
</feature>
<feature type="transmembrane region" description="Helical" evidence="8">
    <location>
        <begin position="188"/>
        <end position="209"/>
    </location>
</feature>
<dbReference type="RefSeq" id="WP_052111808.1">
    <property type="nucleotide sequence ID" value="NZ_AVPK01000002.1"/>
</dbReference>
<keyword evidence="4 8" id="KW-1003">Cell membrane</keyword>
<dbReference type="PANTHER" id="PTHR30269:SF37">
    <property type="entry name" value="MEMBRANE TRANSPORTER PROTEIN"/>
    <property type="match status" value="1"/>
</dbReference>
<dbReference type="AlphaFoldDB" id="A0A0A0JMQ5"/>
<comment type="subcellular location">
    <subcellularLocation>
        <location evidence="1 8">Cell membrane</location>
        <topology evidence="1 8">Multi-pass membrane protein</topology>
    </subcellularLocation>
</comment>
<keyword evidence="5 8" id="KW-0812">Transmembrane</keyword>
<feature type="transmembrane region" description="Helical" evidence="8">
    <location>
        <begin position="221"/>
        <end position="239"/>
    </location>
</feature>
<dbReference type="Proteomes" id="UP000030011">
    <property type="component" value="Unassembled WGS sequence"/>
</dbReference>
<dbReference type="InterPro" id="IPR002781">
    <property type="entry name" value="TM_pro_TauE-like"/>
</dbReference>
<evidence type="ECO:0000313" key="9">
    <source>
        <dbReference type="EMBL" id="KGN38720.1"/>
    </source>
</evidence>
<feature type="transmembrane region" description="Helical" evidence="8">
    <location>
        <begin position="43"/>
        <end position="62"/>
    </location>
</feature>
<evidence type="ECO:0000256" key="4">
    <source>
        <dbReference type="ARBA" id="ARBA00022475"/>
    </source>
</evidence>
<comment type="similarity">
    <text evidence="2 8">Belongs to the 4-toluene sulfonate uptake permease (TSUP) (TC 2.A.102) family.</text>
</comment>
<dbReference type="Pfam" id="PF01925">
    <property type="entry name" value="TauE"/>
    <property type="match status" value="1"/>
</dbReference>
<proteinExistence type="inferred from homology"/>
<organism evidence="9 10">
    <name type="scientific">Knoellia subterranea KCTC 19937</name>
    <dbReference type="NCBI Taxonomy" id="1385521"/>
    <lineage>
        <taxon>Bacteria</taxon>
        <taxon>Bacillati</taxon>
        <taxon>Actinomycetota</taxon>
        <taxon>Actinomycetes</taxon>
        <taxon>Micrococcales</taxon>
        <taxon>Intrasporangiaceae</taxon>
        <taxon>Knoellia</taxon>
    </lineage>
</organism>
<feature type="transmembrane region" description="Helical" evidence="8">
    <location>
        <begin position="163"/>
        <end position="182"/>
    </location>
</feature>
<dbReference type="PANTHER" id="PTHR30269">
    <property type="entry name" value="TRANSMEMBRANE PROTEIN YFCA"/>
    <property type="match status" value="1"/>
</dbReference>
<dbReference type="GO" id="GO:0005886">
    <property type="term" value="C:plasma membrane"/>
    <property type="evidence" value="ECO:0007669"/>
    <property type="project" value="UniProtKB-SubCell"/>
</dbReference>
<protein>
    <recommendedName>
        <fullName evidence="8">Probable membrane transporter protein</fullName>
    </recommendedName>
</protein>
<keyword evidence="10" id="KW-1185">Reference proteome</keyword>
<dbReference type="InterPro" id="IPR052017">
    <property type="entry name" value="TSUP"/>
</dbReference>
<evidence type="ECO:0000256" key="6">
    <source>
        <dbReference type="ARBA" id="ARBA00022989"/>
    </source>
</evidence>